<keyword evidence="2 4" id="KW-0808">Transferase</keyword>
<reference evidence="5" key="1">
    <citation type="submission" date="2017-04" db="EMBL/GenBank/DDBJ databases">
        <authorList>
            <person name="Criscuolo A."/>
        </authorList>
    </citation>
    <scope>NUCLEOTIDE SEQUENCE [LARGE SCALE GENOMIC DNA]</scope>
</reference>
<proteinExistence type="inferred from homology"/>
<dbReference type="RefSeq" id="WP_074567502.1">
    <property type="nucleotide sequence ID" value="NZ_CP093424.1"/>
</dbReference>
<evidence type="ECO:0000313" key="4">
    <source>
        <dbReference type="EMBL" id="SMD73643.1"/>
    </source>
</evidence>
<dbReference type="Gene3D" id="2.160.10.10">
    <property type="entry name" value="Hexapeptide repeat proteins"/>
    <property type="match status" value="1"/>
</dbReference>
<evidence type="ECO:0000256" key="3">
    <source>
        <dbReference type="ARBA" id="ARBA00022737"/>
    </source>
</evidence>
<name>A0A1Y5Z3C0_9BACI</name>
<evidence type="ECO:0000313" key="5">
    <source>
        <dbReference type="Proteomes" id="UP000194499"/>
    </source>
</evidence>
<dbReference type="Pfam" id="PF00132">
    <property type="entry name" value="Hexapep"/>
    <property type="match status" value="1"/>
</dbReference>
<accession>A0A3P1BK81</accession>
<sequence>MSYVKKIVKKIIYGNRADSSSYVSFLRNAGCSIGDKTVIYDPPSTFIDVTRPWLINIGEGVKIAKGVTILTHGYDWSVLKNMYHEVIGSSGKVKIGNNVFVGANSTILKGVSIGNNVIIGANSLVNKEVPDNVVIAGNPARVIMSIEEYYQKRKKEYINEAKELAVEYYKKYNQLPPIGKFHEFFPLFLERNEQKFYESGYSFGDSLDAKKDMEGFLNSKPMFKDYNEFLKWCGLS</sequence>
<gene>
    <name evidence="4" type="primary">maa_1</name>
    <name evidence="4" type="ORF">BACERE00191_00872</name>
</gene>
<protein>
    <submittedName>
        <fullName evidence="4">Maltose O-acetyltransferase</fullName>
        <ecNumber evidence="4">2.3.1.79</ecNumber>
    </submittedName>
</protein>
<dbReference type="SUPFAM" id="SSF51161">
    <property type="entry name" value="Trimeric LpxA-like enzymes"/>
    <property type="match status" value="1"/>
</dbReference>
<dbReference type="EC" id="2.3.1.79" evidence="4"/>
<dbReference type="Proteomes" id="UP000194499">
    <property type="component" value="Unassembled WGS sequence"/>
</dbReference>
<dbReference type="PANTHER" id="PTHR23416">
    <property type="entry name" value="SIALIC ACID SYNTHASE-RELATED"/>
    <property type="match status" value="1"/>
</dbReference>
<dbReference type="InterPro" id="IPR018357">
    <property type="entry name" value="Hexapep_transf_CS"/>
</dbReference>
<accession>A0A1Y5Z3C0</accession>
<dbReference type="AlphaFoldDB" id="A0A1Y5Z3C0"/>
<comment type="similarity">
    <text evidence="1">Belongs to the transferase hexapeptide repeat family.</text>
</comment>
<keyword evidence="4" id="KW-0012">Acyltransferase</keyword>
<evidence type="ECO:0000256" key="2">
    <source>
        <dbReference type="ARBA" id="ARBA00022679"/>
    </source>
</evidence>
<dbReference type="CDD" id="cd04647">
    <property type="entry name" value="LbH_MAT_like"/>
    <property type="match status" value="1"/>
</dbReference>
<keyword evidence="3" id="KW-0677">Repeat</keyword>
<organism evidence="4 5">
    <name type="scientific">Bacillus pacificus</name>
    <dbReference type="NCBI Taxonomy" id="2026187"/>
    <lineage>
        <taxon>Bacteria</taxon>
        <taxon>Bacillati</taxon>
        <taxon>Bacillota</taxon>
        <taxon>Bacilli</taxon>
        <taxon>Bacillales</taxon>
        <taxon>Bacillaceae</taxon>
        <taxon>Bacillus</taxon>
        <taxon>Bacillus cereus group</taxon>
    </lineage>
</organism>
<dbReference type="PROSITE" id="PS00101">
    <property type="entry name" value="HEXAPEP_TRANSFERASES"/>
    <property type="match status" value="1"/>
</dbReference>
<dbReference type="InterPro" id="IPR051159">
    <property type="entry name" value="Hexapeptide_acetyltransf"/>
</dbReference>
<dbReference type="PANTHER" id="PTHR23416:SF23">
    <property type="entry name" value="ACETYLTRANSFERASE C18B11.09C-RELATED"/>
    <property type="match status" value="1"/>
</dbReference>
<dbReference type="GO" id="GO:0008925">
    <property type="term" value="F:maltose O-acetyltransferase activity"/>
    <property type="evidence" value="ECO:0007669"/>
    <property type="project" value="UniProtKB-EC"/>
</dbReference>
<dbReference type="EMBL" id="FWZB01000023">
    <property type="protein sequence ID" value="SMD73643.1"/>
    <property type="molecule type" value="Genomic_DNA"/>
</dbReference>
<dbReference type="InterPro" id="IPR011004">
    <property type="entry name" value="Trimer_LpxA-like_sf"/>
</dbReference>
<evidence type="ECO:0000256" key="1">
    <source>
        <dbReference type="ARBA" id="ARBA00007274"/>
    </source>
</evidence>
<dbReference type="InterPro" id="IPR001451">
    <property type="entry name" value="Hexapep"/>
</dbReference>